<keyword evidence="5 8" id="KW-0812">Transmembrane</keyword>
<dbReference type="InterPro" id="IPR050297">
    <property type="entry name" value="LipidA_mod_glycosyltrf_83"/>
</dbReference>
<evidence type="ECO:0000256" key="5">
    <source>
        <dbReference type="ARBA" id="ARBA00022692"/>
    </source>
</evidence>
<comment type="subcellular location">
    <subcellularLocation>
        <location evidence="1">Cell membrane</location>
        <topology evidence="1">Multi-pass membrane protein</topology>
    </subcellularLocation>
</comment>
<keyword evidence="2" id="KW-1003">Cell membrane</keyword>
<organism evidence="10 11">
    <name type="scientific">Niabella pedocola</name>
    <dbReference type="NCBI Taxonomy" id="1752077"/>
    <lineage>
        <taxon>Bacteria</taxon>
        <taxon>Pseudomonadati</taxon>
        <taxon>Bacteroidota</taxon>
        <taxon>Chitinophagia</taxon>
        <taxon>Chitinophagales</taxon>
        <taxon>Chitinophagaceae</taxon>
        <taxon>Niabella</taxon>
    </lineage>
</organism>
<dbReference type="Proteomes" id="UP001199816">
    <property type="component" value="Unassembled WGS sequence"/>
</dbReference>
<feature type="transmembrane region" description="Helical" evidence="8">
    <location>
        <begin position="303"/>
        <end position="321"/>
    </location>
</feature>
<feature type="transmembrane region" description="Helical" evidence="8">
    <location>
        <begin position="7"/>
        <end position="26"/>
    </location>
</feature>
<keyword evidence="11" id="KW-1185">Reference proteome</keyword>
<evidence type="ECO:0000313" key="11">
    <source>
        <dbReference type="Proteomes" id="UP001199816"/>
    </source>
</evidence>
<evidence type="ECO:0000256" key="3">
    <source>
        <dbReference type="ARBA" id="ARBA00022676"/>
    </source>
</evidence>
<name>A0ABS8PYX5_9BACT</name>
<feature type="transmembrane region" description="Helical" evidence="8">
    <location>
        <begin position="194"/>
        <end position="214"/>
    </location>
</feature>
<feature type="transmembrane region" description="Helical" evidence="8">
    <location>
        <begin position="278"/>
        <end position="297"/>
    </location>
</feature>
<evidence type="ECO:0000256" key="8">
    <source>
        <dbReference type="SAM" id="Phobius"/>
    </source>
</evidence>
<dbReference type="RefSeq" id="WP_231007557.1">
    <property type="nucleotide sequence ID" value="NZ_JAJNEC010000006.1"/>
</dbReference>
<comment type="caution">
    <text evidence="10">The sequence shown here is derived from an EMBL/GenBank/DDBJ whole genome shotgun (WGS) entry which is preliminary data.</text>
</comment>
<evidence type="ECO:0000313" key="10">
    <source>
        <dbReference type="EMBL" id="MCD2425136.1"/>
    </source>
</evidence>
<reference evidence="10 11" key="1">
    <citation type="submission" date="2021-11" db="EMBL/GenBank/DDBJ databases">
        <title>Genomic of Niabella pedocola.</title>
        <authorList>
            <person name="Wu T."/>
        </authorList>
    </citation>
    <scope>NUCLEOTIDE SEQUENCE [LARGE SCALE GENOMIC DNA]</scope>
    <source>
        <strain evidence="10 11">JCM 31011</strain>
    </source>
</reference>
<evidence type="ECO:0000256" key="4">
    <source>
        <dbReference type="ARBA" id="ARBA00022679"/>
    </source>
</evidence>
<feature type="transmembrane region" description="Helical" evidence="8">
    <location>
        <begin position="154"/>
        <end position="182"/>
    </location>
</feature>
<accession>A0ABS8PYX5</accession>
<dbReference type="PANTHER" id="PTHR33908">
    <property type="entry name" value="MANNOSYLTRANSFERASE YKCB-RELATED"/>
    <property type="match status" value="1"/>
</dbReference>
<keyword evidence="4" id="KW-0808">Transferase</keyword>
<evidence type="ECO:0000256" key="2">
    <source>
        <dbReference type="ARBA" id="ARBA00022475"/>
    </source>
</evidence>
<keyword evidence="7 8" id="KW-0472">Membrane</keyword>
<dbReference type="PANTHER" id="PTHR33908:SF11">
    <property type="entry name" value="MEMBRANE PROTEIN"/>
    <property type="match status" value="1"/>
</dbReference>
<evidence type="ECO:0000259" key="9">
    <source>
        <dbReference type="Pfam" id="PF13231"/>
    </source>
</evidence>
<gene>
    <name evidence="10" type="ORF">LQ567_20290</name>
</gene>
<keyword evidence="3" id="KW-0328">Glycosyltransferase</keyword>
<feature type="transmembrane region" description="Helical" evidence="8">
    <location>
        <begin position="98"/>
        <end position="119"/>
    </location>
</feature>
<sequence length="516" mass="58233">MERFQKKVLYLIAGVIFCKLLLSVLLELGNDEVYYLAYAQQWQWNYFDHPPLVAWVINLGSLNLLLRQELFLRLGFIGIGGLNTWLIFTIGRKLYNAYAGWIAALLFTASVYAGMISGFMIMPDAPLLLGWLLALSLALDLCGNTDRNRQRRSLLLFGLVCGLAVMSKLSGVLLWAGLGIYLLGNRSSLFKEPVLYLSLLLTLGITLPITWWNMNNGGGGTGYHAGRITLEHVPVRVDRFLREVLAEMGYNNPVCCVLGILGAVYCRRTGLLCRQRQWLLYSFMLPLMLLVWFFSLFRDVLPHWTGPSYVTLFLFGAVYLARRYEAVTVWPRVVRWANVLTAVAVLLITVASFLLPVAFSPKPVPKTGTGDLMLDFTGWKTFAAGFDSLYRKDQAQGVMLPSAFVLSDYWFPAAHLNWYLAAARHYPFMAVGTLNEIHQFAWLNRQRPGLKTGSDAYYVTVSNYDRGPSGRLVESFKKNAGTVVLPQIRMGRVVRYFYITRLRYYKGGIGANGIPN</sequence>
<evidence type="ECO:0000256" key="7">
    <source>
        <dbReference type="ARBA" id="ARBA00023136"/>
    </source>
</evidence>
<dbReference type="InterPro" id="IPR038731">
    <property type="entry name" value="RgtA/B/C-like"/>
</dbReference>
<evidence type="ECO:0000256" key="6">
    <source>
        <dbReference type="ARBA" id="ARBA00022989"/>
    </source>
</evidence>
<dbReference type="EMBL" id="JAJNEC010000006">
    <property type="protein sequence ID" value="MCD2425136.1"/>
    <property type="molecule type" value="Genomic_DNA"/>
</dbReference>
<protein>
    <submittedName>
        <fullName evidence="10">Glycosyltransferase family 39 protein</fullName>
    </submittedName>
</protein>
<keyword evidence="6 8" id="KW-1133">Transmembrane helix</keyword>
<proteinExistence type="predicted"/>
<feature type="transmembrane region" description="Helical" evidence="8">
    <location>
        <begin position="333"/>
        <end position="359"/>
    </location>
</feature>
<feature type="transmembrane region" description="Helical" evidence="8">
    <location>
        <begin position="125"/>
        <end position="142"/>
    </location>
</feature>
<feature type="transmembrane region" description="Helical" evidence="8">
    <location>
        <begin position="70"/>
        <end position="91"/>
    </location>
</feature>
<evidence type="ECO:0000256" key="1">
    <source>
        <dbReference type="ARBA" id="ARBA00004651"/>
    </source>
</evidence>
<feature type="domain" description="Glycosyltransferase RgtA/B/C/D-like" evidence="9">
    <location>
        <begin position="48"/>
        <end position="212"/>
    </location>
</feature>
<dbReference type="Pfam" id="PF13231">
    <property type="entry name" value="PMT_2"/>
    <property type="match status" value="1"/>
</dbReference>